<feature type="domain" description="CAP-associated" evidence="2">
    <location>
        <begin position="105"/>
        <end position="241"/>
    </location>
</feature>
<dbReference type="Proteomes" id="UP000037146">
    <property type="component" value="Unassembled WGS sequence"/>
</dbReference>
<dbReference type="InterPro" id="IPR014044">
    <property type="entry name" value="CAP_dom"/>
</dbReference>
<dbReference type="PATRIC" id="fig|1679170.3.peg.4238"/>
<evidence type="ECO:0000313" key="4">
    <source>
        <dbReference type="Proteomes" id="UP000037146"/>
    </source>
</evidence>
<keyword evidence="3" id="KW-0645">Protease</keyword>
<dbReference type="Gene3D" id="3.40.33.10">
    <property type="entry name" value="CAP"/>
    <property type="match status" value="1"/>
</dbReference>
<dbReference type="GO" id="GO:0008233">
    <property type="term" value="F:peptidase activity"/>
    <property type="evidence" value="ECO:0007669"/>
    <property type="project" value="UniProtKB-KW"/>
</dbReference>
<evidence type="ECO:0000313" key="3">
    <source>
        <dbReference type="EMBL" id="KMY51325.1"/>
    </source>
</evidence>
<dbReference type="CDD" id="cd05379">
    <property type="entry name" value="CAP_bacterial"/>
    <property type="match status" value="1"/>
</dbReference>
<organism evidence="3 4">
    <name type="scientific">Peribacillus loiseleuriae</name>
    <dbReference type="NCBI Taxonomy" id="1679170"/>
    <lineage>
        <taxon>Bacteria</taxon>
        <taxon>Bacillati</taxon>
        <taxon>Bacillota</taxon>
        <taxon>Bacilli</taxon>
        <taxon>Bacillales</taxon>
        <taxon>Bacillaceae</taxon>
        <taxon>Peribacillus</taxon>
    </lineage>
</organism>
<proteinExistence type="predicted"/>
<dbReference type="SUPFAM" id="SSF55797">
    <property type="entry name" value="PR-1-like"/>
    <property type="match status" value="1"/>
</dbReference>
<dbReference type="STRING" id="1679170.AC625_18695"/>
<keyword evidence="4" id="KW-1185">Reference proteome</keyword>
<protein>
    <submittedName>
        <fullName evidence="3">Serine protease</fullName>
    </submittedName>
</protein>
<name>A0A0K9GXH1_9BACI</name>
<comment type="caution">
    <text evidence="3">The sequence shown here is derived from an EMBL/GenBank/DDBJ whole genome shotgun (WGS) entry which is preliminary data.</text>
</comment>
<dbReference type="InterPro" id="IPR035940">
    <property type="entry name" value="CAP_sf"/>
</dbReference>
<evidence type="ECO:0000259" key="2">
    <source>
        <dbReference type="Pfam" id="PF14504"/>
    </source>
</evidence>
<sequence length="377" mass="42652">MRKVRFLFTILIIIGVFWFFYGEKLKESGFQAAFSELKSDVTSLKNSPEVSSGIEKLKDGMGNLVGMVNGKLHSTSNEEQPDVNPVTKPPLATPKQAFSIHNIELGDSKTDVENQVGAPKRSSLNEYGVDWHAYHENYQNFFMVAYDEQGKVAGLYTNQDLISSKQGLKLGTAKDTVLSQLGNPLTKIQKGFVFYQMDNDEYHTFHIDHSYVTVFYDKHEDNTVTALQIISDKLEAKKKDFFGNPSSELKEGFEYQLFDLTNASRVNHHLGVLSWNDAIRETARHHSTDMAVHNYFNHTDLEGKSPFDRMAADAITFKMAGENLAAGQQSSIFAHEGLMNSLGHRENKLRPEYQELGVGVDFNSESRPYFTENYVME</sequence>
<feature type="domain" description="SCP" evidence="1">
    <location>
        <begin position="259"/>
        <end position="374"/>
    </location>
</feature>
<dbReference type="PANTHER" id="PTHR31157:SF1">
    <property type="entry name" value="SCP DOMAIN-CONTAINING PROTEIN"/>
    <property type="match status" value="1"/>
</dbReference>
<dbReference type="EMBL" id="LFZW01000001">
    <property type="protein sequence ID" value="KMY51325.1"/>
    <property type="molecule type" value="Genomic_DNA"/>
</dbReference>
<dbReference type="Pfam" id="PF14504">
    <property type="entry name" value="CAP_assoc_N"/>
    <property type="match status" value="1"/>
</dbReference>
<dbReference type="PANTHER" id="PTHR31157">
    <property type="entry name" value="SCP DOMAIN-CONTAINING PROTEIN"/>
    <property type="match status" value="1"/>
</dbReference>
<dbReference type="GO" id="GO:0006508">
    <property type="term" value="P:proteolysis"/>
    <property type="evidence" value="ECO:0007669"/>
    <property type="project" value="UniProtKB-KW"/>
</dbReference>
<reference evidence="4" key="1">
    <citation type="submission" date="2015-07" db="EMBL/GenBank/DDBJ databases">
        <title>Genome sequencing project for genomic taxonomy and phylogenomics of Bacillus-like bacteria.</title>
        <authorList>
            <person name="Liu B."/>
            <person name="Wang J."/>
            <person name="Zhu Y."/>
            <person name="Liu G."/>
            <person name="Chen Q."/>
            <person name="Chen Z."/>
            <person name="Lan J."/>
            <person name="Che J."/>
            <person name="Ge C."/>
            <person name="Shi H."/>
            <person name="Pan Z."/>
            <person name="Liu X."/>
        </authorList>
    </citation>
    <scope>NUCLEOTIDE SEQUENCE [LARGE SCALE GENOMIC DNA]</scope>
    <source>
        <strain evidence="4">FJAT-27997</strain>
    </source>
</reference>
<dbReference type="AlphaFoldDB" id="A0A0K9GXH1"/>
<keyword evidence="3" id="KW-0378">Hydrolase</keyword>
<evidence type="ECO:0000259" key="1">
    <source>
        <dbReference type="Pfam" id="PF00188"/>
    </source>
</evidence>
<dbReference type="InterPro" id="IPR029410">
    <property type="entry name" value="CAP_assoc"/>
</dbReference>
<gene>
    <name evidence="3" type="ORF">AC625_18695</name>
</gene>
<dbReference type="Pfam" id="PF00188">
    <property type="entry name" value="CAP"/>
    <property type="match status" value="1"/>
</dbReference>
<accession>A0A0K9GXH1</accession>